<gene>
    <name evidence="8" type="ORF">ALECFALPRED_003566</name>
</gene>
<dbReference type="Pfam" id="PF00096">
    <property type="entry name" value="zf-C2H2"/>
    <property type="match status" value="3"/>
</dbReference>
<evidence type="ECO:0000256" key="2">
    <source>
        <dbReference type="ARBA" id="ARBA00022737"/>
    </source>
</evidence>
<dbReference type="AlphaFoldDB" id="A0A8H3IPP4"/>
<dbReference type="SMART" id="SM00355">
    <property type="entry name" value="ZnF_C2H2"/>
    <property type="match status" value="3"/>
</dbReference>
<dbReference type="SUPFAM" id="SSF57667">
    <property type="entry name" value="beta-beta-alpha zinc fingers"/>
    <property type="match status" value="3"/>
</dbReference>
<reference evidence="8" key="1">
    <citation type="submission" date="2021-03" db="EMBL/GenBank/DDBJ databases">
        <authorList>
            <person name="Tagirdzhanova G."/>
        </authorList>
    </citation>
    <scope>NUCLEOTIDE SEQUENCE</scope>
</reference>
<evidence type="ECO:0000313" key="8">
    <source>
        <dbReference type="EMBL" id="CAF9926858.1"/>
    </source>
</evidence>
<feature type="domain" description="C2H2-type" evidence="7">
    <location>
        <begin position="256"/>
        <end position="283"/>
    </location>
</feature>
<evidence type="ECO:0000256" key="4">
    <source>
        <dbReference type="ARBA" id="ARBA00022833"/>
    </source>
</evidence>
<dbReference type="FunFam" id="3.30.160.60:FF:000557">
    <property type="entry name" value="zinc finger and SCAN domain-containing protein 29"/>
    <property type="match status" value="1"/>
</dbReference>
<organism evidence="8 9">
    <name type="scientific">Alectoria fallacina</name>
    <dbReference type="NCBI Taxonomy" id="1903189"/>
    <lineage>
        <taxon>Eukaryota</taxon>
        <taxon>Fungi</taxon>
        <taxon>Dikarya</taxon>
        <taxon>Ascomycota</taxon>
        <taxon>Pezizomycotina</taxon>
        <taxon>Lecanoromycetes</taxon>
        <taxon>OSLEUM clade</taxon>
        <taxon>Lecanoromycetidae</taxon>
        <taxon>Lecanorales</taxon>
        <taxon>Lecanorineae</taxon>
        <taxon>Parmeliaceae</taxon>
        <taxon>Alectoria</taxon>
    </lineage>
</organism>
<evidence type="ECO:0000256" key="5">
    <source>
        <dbReference type="PROSITE-ProRule" id="PRU00042"/>
    </source>
</evidence>
<keyword evidence="2" id="KW-0677">Repeat</keyword>
<dbReference type="PROSITE" id="PS50157">
    <property type="entry name" value="ZINC_FINGER_C2H2_2"/>
    <property type="match status" value="3"/>
</dbReference>
<proteinExistence type="predicted"/>
<dbReference type="EMBL" id="CAJPDR010000220">
    <property type="protein sequence ID" value="CAF9926858.1"/>
    <property type="molecule type" value="Genomic_DNA"/>
</dbReference>
<dbReference type="Gene3D" id="3.30.160.60">
    <property type="entry name" value="Classic Zinc Finger"/>
    <property type="match status" value="4"/>
</dbReference>
<dbReference type="Proteomes" id="UP000664203">
    <property type="component" value="Unassembled WGS sequence"/>
</dbReference>
<evidence type="ECO:0000313" key="9">
    <source>
        <dbReference type="Proteomes" id="UP000664203"/>
    </source>
</evidence>
<feature type="domain" description="C2H2-type" evidence="7">
    <location>
        <begin position="180"/>
        <end position="209"/>
    </location>
</feature>
<feature type="region of interest" description="Disordered" evidence="6">
    <location>
        <begin position="348"/>
        <end position="381"/>
    </location>
</feature>
<keyword evidence="1" id="KW-0479">Metal-binding</keyword>
<keyword evidence="4" id="KW-0862">Zinc</keyword>
<evidence type="ECO:0000256" key="3">
    <source>
        <dbReference type="ARBA" id="ARBA00022771"/>
    </source>
</evidence>
<feature type="compositionally biased region" description="Basic and acidic residues" evidence="6">
    <location>
        <begin position="368"/>
        <end position="381"/>
    </location>
</feature>
<evidence type="ECO:0000256" key="6">
    <source>
        <dbReference type="SAM" id="MobiDB-lite"/>
    </source>
</evidence>
<protein>
    <recommendedName>
        <fullName evidence="7">C2H2-type domain-containing protein</fullName>
    </recommendedName>
</protein>
<name>A0A8H3IPP4_9LECA</name>
<dbReference type="GO" id="GO:0000981">
    <property type="term" value="F:DNA-binding transcription factor activity, RNA polymerase II-specific"/>
    <property type="evidence" value="ECO:0007669"/>
    <property type="project" value="TreeGrafter"/>
</dbReference>
<feature type="compositionally biased region" description="Basic residues" evidence="6">
    <location>
        <begin position="351"/>
        <end position="361"/>
    </location>
</feature>
<dbReference type="PANTHER" id="PTHR23235:SF120">
    <property type="entry name" value="KRUPPEL-LIKE FACTOR 15"/>
    <property type="match status" value="1"/>
</dbReference>
<evidence type="ECO:0000259" key="7">
    <source>
        <dbReference type="PROSITE" id="PS50157"/>
    </source>
</evidence>
<dbReference type="GO" id="GO:0000978">
    <property type="term" value="F:RNA polymerase II cis-regulatory region sequence-specific DNA binding"/>
    <property type="evidence" value="ECO:0007669"/>
    <property type="project" value="TreeGrafter"/>
</dbReference>
<dbReference type="OrthoDB" id="427030at2759"/>
<feature type="domain" description="C2H2-type" evidence="7">
    <location>
        <begin position="284"/>
        <end position="310"/>
    </location>
</feature>
<evidence type="ECO:0000256" key="1">
    <source>
        <dbReference type="ARBA" id="ARBA00022723"/>
    </source>
</evidence>
<dbReference type="InterPro" id="IPR036236">
    <property type="entry name" value="Znf_C2H2_sf"/>
</dbReference>
<dbReference type="InterPro" id="IPR013087">
    <property type="entry name" value="Znf_C2H2_type"/>
</dbReference>
<dbReference type="PANTHER" id="PTHR23235">
    <property type="entry name" value="KRUEPPEL-LIKE TRANSCRIPTION FACTOR"/>
    <property type="match status" value="1"/>
</dbReference>
<sequence>MSLPEVDLRLSLFSTLPCHQATFFDSMNLSYGLGFDTSGCRSEEYGPIATPQEIFGHQDLAYMEDGLHGEEVQAASLGTDAPDSLPIKIESVSPILNGDDLSCEQEQAGQLSVPQAPNKADIGTDVDTLMRAIQTKAMLSAHQIQPPRLYDHNVRDSSSDSVSSATNCRIQTESKSKRRYPCRIPSCAKVFTQKTHLDIHMRAHTGHKPYICNAMTCGQRFSQLGNLKVFRYANVAGARADPLQTHERRHTGERPYSCDVCGRRFAQRGNVQAHRIVHERVKPYSCRLEGCAKRFTQLGNLKSHQNKFHADTLRVLTLRFASIDKEDAVTESDRELWEYFSTLYKNSNKGIKGRGKDRRIRPAPSDNKGLKMERVKRNGER</sequence>
<dbReference type="PROSITE" id="PS00028">
    <property type="entry name" value="ZINC_FINGER_C2H2_1"/>
    <property type="match status" value="3"/>
</dbReference>
<keyword evidence="3 5" id="KW-0863">Zinc-finger</keyword>
<comment type="caution">
    <text evidence="8">The sequence shown here is derived from an EMBL/GenBank/DDBJ whole genome shotgun (WGS) entry which is preliminary data.</text>
</comment>
<keyword evidence="9" id="KW-1185">Reference proteome</keyword>
<accession>A0A8H3IPP4</accession>
<dbReference type="GO" id="GO:0008270">
    <property type="term" value="F:zinc ion binding"/>
    <property type="evidence" value="ECO:0007669"/>
    <property type="project" value="UniProtKB-KW"/>
</dbReference>